<feature type="compositionally biased region" description="Basic and acidic residues" evidence="2">
    <location>
        <begin position="170"/>
        <end position="180"/>
    </location>
</feature>
<evidence type="ECO:0000313" key="5">
    <source>
        <dbReference type="VGNC" id="VGNC:78634"/>
    </source>
</evidence>
<dbReference type="Ensembl" id="ENSMMUT00000100474.1">
    <property type="protein sequence ID" value="ENSMMUP00000072699.1"/>
    <property type="gene ID" value="ENSMMUG00000001587.4"/>
</dbReference>
<reference evidence="3" key="2">
    <citation type="submission" date="2019-01" db="EMBL/GenBank/DDBJ databases">
        <authorList>
            <person name="Graves T."/>
            <person name="Eichler E.E."/>
            <person name="Wilson R.K."/>
        </authorList>
    </citation>
    <scope>NUCLEOTIDE SEQUENCE [LARGE SCALE GENOMIC DNA]</scope>
    <source>
        <strain evidence="3">17573</strain>
    </source>
</reference>
<reference evidence="3" key="3">
    <citation type="submission" date="2025-08" db="UniProtKB">
        <authorList>
            <consortium name="Ensembl"/>
        </authorList>
    </citation>
    <scope>IDENTIFICATION</scope>
    <source>
        <strain evidence="3">17573</strain>
    </source>
</reference>
<gene>
    <name evidence="3 5" type="primary">TPM1</name>
</gene>
<reference evidence="3" key="4">
    <citation type="submission" date="2025-09" db="UniProtKB">
        <authorList>
            <consortium name="Ensembl"/>
        </authorList>
    </citation>
    <scope>IDENTIFICATION</scope>
    <source>
        <strain evidence="3">17573</strain>
    </source>
</reference>
<dbReference type="GeneTree" id="ENSGT01030000234542"/>
<dbReference type="SUPFAM" id="SSF57997">
    <property type="entry name" value="Tropomyosin"/>
    <property type="match status" value="1"/>
</dbReference>
<keyword evidence="1" id="KW-0175">Coiled coil</keyword>
<dbReference type="ExpressionAtlas" id="A0A5F8A709">
    <property type="expression patterns" value="baseline and differential"/>
</dbReference>
<sequence>MDEQPPREERGGGTGRREERRKGGRRKKLFQKSIGCLEECGRPLGKVHIWEQQAAPRSHSRSSARSRARPAAPAAAPGPLAAATMDAIKKKMQMLKLDKENALDRAEQAEADKKAAEDRSKQVCASPALNPRPECGDPSLAPPAGSPPRGLGEIPPYPHHHPGRPGRASGKKEGKCKSQA</sequence>
<dbReference type="Proteomes" id="UP000006718">
    <property type="component" value="Chromosome 7"/>
</dbReference>
<accession>A0A5F8A709</accession>
<dbReference type="VEuPathDB" id="HostDB:ENSMMUG00000001587"/>
<proteinExistence type="predicted"/>
<protein>
    <submittedName>
        <fullName evidence="3">Tropomyosin 1</fullName>
    </submittedName>
</protein>
<dbReference type="FunFam" id="1.20.5.340:FF:000001">
    <property type="entry name" value="Tropomyosin alpha-1 chain isoform 2"/>
    <property type="match status" value="1"/>
</dbReference>
<dbReference type="VGNC" id="VGNC:78634">
    <property type="gene designation" value="TPM1"/>
</dbReference>
<evidence type="ECO:0000256" key="2">
    <source>
        <dbReference type="SAM" id="MobiDB-lite"/>
    </source>
</evidence>
<keyword evidence="4" id="KW-1185">Reference proteome</keyword>
<feature type="region of interest" description="Disordered" evidence="2">
    <location>
        <begin position="103"/>
        <end position="180"/>
    </location>
</feature>
<name>A0A5F8A709_MACMU</name>
<feature type="region of interest" description="Disordered" evidence="2">
    <location>
        <begin position="51"/>
        <end position="80"/>
    </location>
</feature>
<feature type="compositionally biased region" description="Basic residues" evidence="2">
    <location>
        <begin position="58"/>
        <end position="68"/>
    </location>
</feature>
<dbReference type="Gene3D" id="1.20.5.1160">
    <property type="entry name" value="Vasodilator-stimulated phosphoprotein"/>
    <property type="match status" value="1"/>
</dbReference>
<evidence type="ECO:0000313" key="3">
    <source>
        <dbReference type="Ensembl" id="ENSMMUP00000072699.1"/>
    </source>
</evidence>
<feature type="compositionally biased region" description="Basic and acidic residues" evidence="2">
    <location>
        <begin position="1"/>
        <end position="21"/>
    </location>
</feature>
<dbReference type="AlphaFoldDB" id="A0A5F8A709"/>
<organism evidence="3 4">
    <name type="scientific">Macaca mulatta</name>
    <name type="common">Rhesus macaque</name>
    <dbReference type="NCBI Taxonomy" id="9544"/>
    <lineage>
        <taxon>Eukaryota</taxon>
        <taxon>Metazoa</taxon>
        <taxon>Chordata</taxon>
        <taxon>Craniata</taxon>
        <taxon>Vertebrata</taxon>
        <taxon>Euteleostomi</taxon>
        <taxon>Mammalia</taxon>
        <taxon>Eutheria</taxon>
        <taxon>Euarchontoglires</taxon>
        <taxon>Primates</taxon>
        <taxon>Haplorrhini</taxon>
        <taxon>Catarrhini</taxon>
        <taxon>Cercopithecidae</taxon>
        <taxon>Cercopithecinae</taxon>
        <taxon>Macaca</taxon>
    </lineage>
</organism>
<feature type="compositionally biased region" description="Basic and acidic residues" evidence="2">
    <location>
        <begin position="103"/>
        <end position="121"/>
    </location>
</feature>
<reference evidence="4" key="1">
    <citation type="journal article" date="2007" name="Science">
        <title>Evolutionary and biomedical insights from the rhesus macaque genome.</title>
        <authorList>
            <person name="Gibbs R.A."/>
            <person name="Rogers J."/>
            <person name="Katze M.G."/>
            <person name="Bumgarner R."/>
            <person name="Weinstock G.M."/>
            <person name="Mardis E.R."/>
            <person name="Remington K.A."/>
            <person name="Strausberg R.L."/>
            <person name="Venter J.C."/>
            <person name="Wilson R.K."/>
            <person name="Batzer M.A."/>
            <person name="Bustamante C.D."/>
            <person name="Eichler E.E."/>
            <person name="Hahn M.W."/>
            <person name="Hardison R.C."/>
            <person name="Makova K.D."/>
            <person name="Miller W."/>
            <person name="Milosavljevic A."/>
            <person name="Palermo R.E."/>
            <person name="Siepel A."/>
            <person name="Sikela J.M."/>
            <person name="Attaway T."/>
            <person name="Bell S."/>
            <person name="Bernard K.E."/>
            <person name="Buhay C.J."/>
            <person name="Chandrabose M.N."/>
            <person name="Dao M."/>
            <person name="Davis C."/>
            <person name="Delehaunty K.D."/>
            <person name="Ding Y."/>
            <person name="Dinh H.H."/>
            <person name="Dugan-Rocha S."/>
            <person name="Fulton L.A."/>
            <person name="Gabisi R.A."/>
            <person name="Garner T.T."/>
            <person name="Godfrey J."/>
            <person name="Hawes A.C."/>
            <person name="Hernandez J."/>
            <person name="Hines S."/>
            <person name="Holder M."/>
            <person name="Hume J."/>
            <person name="Jhangiani S.N."/>
            <person name="Joshi V."/>
            <person name="Khan Z.M."/>
            <person name="Kirkness E.F."/>
            <person name="Cree A."/>
            <person name="Fowler R.G."/>
            <person name="Lee S."/>
            <person name="Lewis L.R."/>
            <person name="Li Z."/>
            <person name="Liu Y.-S."/>
            <person name="Moore S.M."/>
            <person name="Muzny D."/>
            <person name="Nazareth L.V."/>
            <person name="Ngo D.N."/>
            <person name="Okwuonu G.O."/>
            <person name="Pai G."/>
            <person name="Parker D."/>
            <person name="Paul H.A."/>
            <person name="Pfannkoch C."/>
            <person name="Pohl C.S."/>
            <person name="Rogers Y.-H.C."/>
            <person name="Ruiz S.J."/>
            <person name="Sabo A."/>
            <person name="Santibanez J."/>
            <person name="Schneider B.W."/>
            <person name="Smith S.M."/>
            <person name="Sodergren E."/>
            <person name="Svatek A.F."/>
            <person name="Utterback T.R."/>
            <person name="Vattathil S."/>
            <person name="Warren W."/>
            <person name="White C.S."/>
            <person name="Chinwalla A.T."/>
            <person name="Feng Y."/>
            <person name="Halpern A.L."/>
            <person name="Hillier L.W."/>
            <person name="Huang X."/>
            <person name="Minx P."/>
            <person name="Nelson J.O."/>
            <person name="Pepin K.H."/>
            <person name="Qin X."/>
            <person name="Sutton G.G."/>
            <person name="Venter E."/>
            <person name="Walenz B.P."/>
            <person name="Wallis J.W."/>
            <person name="Worley K.C."/>
            <person name="Yang S.-P."/>
            <person name="Jones S.M."/>
            <person name="Marra M.A."/>
            <person name="Rocchi M."/>
            <person name="Schein J.E."/>
            <person name="Baertsch R."/>
            <person name="Clarke L."/>
            <person name="Csuros M."/>
            <person name="Glasscock J."/>
            <person name="Harris R.A."/>
            <person name="Havlak P."/>
            <person name="Jackson A.R."/>
            <person name="Jiang H."/>
            <person name="Liu Y."/>
            <person name="Messina D.N."/>
            <person name="Shen Y."/>
            <person name="Song H.X.-Z."/>
            <person name="Wylie T."/>
            <person name="Zhang L."/>
            <person name="Birney E."/>
            <person name="Han K."/>
            <person name="Konkel M.K."/>
            <person name="Lee J."/>
            <person name="Smit A.F.A."/>
            <person name="Ullmer B."/>
            <person name="Wang H."/>
            <person name="Xing J."/>
            <person name="Burhans R."/>
            <person name="Cheng Z."/>
            <person name="Karro J.E."/>
            <person name="Ma J."/>
            <person name="Raney B."/>
            <person name="She X."/>
            <person name="Cox M.J."/>
            <person name="Demuth J.P."/>
            <person name="Dumas L.J."/>
            <person name="Han S.-G."/>
            <person name="Hopkins J."/>
            <person name="Karimpour-Fard A."/>
            <person name="Kim Y.H."/>
            <person name="Pollack J.R."/>
            <person name="Vinar T."/>
            <person name="Addo-Quaye C."/>
            <person name="Degenhardt J."/>
            <person name="Denby A."/>
            <person name="Hubisz M.J."/>
            <person name="Indap A."/>
            <person name="Kosiol C."/>
            <person name="Lahn B.T."/>
            <person name="Lawson H.A."/>
            <person name="Marklein A."/>
            <person name="Nielsen R."/>
            <person name="Vallender E.J."/>
            <person name="Clark A.G."/>
            <person name="Ferguson B."/>
            <person name="Hernandez R.D."/>
            <person name="Hirani K."/>
            <person name="Kehrer-Sawatzki H."/>
            <person name="Kolb J."/>
            <person name="Patil S."/>
            <person name="Pu L.-L."/>
            <person name="Ren Y."/>
            <person name="Smith D.G."/>
            <person name="Wheeler D.A."/>
            <person name="Schenck I."/>
            <person name="Ball E.V."/>
            <person name="Chen R."/>
            <person name="Cooper D.N."/>
            <person name="Giardine B."/>
            <person name="Hsu F."/>
            <person name="Kent W.J."/>
            <person name="Lesk A."/>
            <person name="Nelson D.L."/>
            <person name="O'brien W.E."/>
            <person name="Pruefer K."/>
            <person name="Stenson P.D."/>
            <person name="Wallace J.C."/>
            <person name="Ke H."/>
            <person name="Liu X.-M."/>
            <person name="Wang P."/>
            <person name="Xiang A.P."/>
            <person name="Yang F."/>
            <person name="Barber G.P."/>
            <person name="Haussler D."/>
            <person name="Karolchik D."/>
            <person name="Kern A.D."/>
            <person name="Kuhn R.M."/>
            <person name="Smith K.E."/>
            <person name="Zwieg A.S."/>
        </authorList>
    </citation>
    <scope>NUCLEOTIDE SEQUENCE [LARGE SCALE GENOMIC DNA]</scope>
    <source>
        <strain evidence="4">17573</strain>
    </source>
</reference>
<dbReference type="Bgee" id="ENSMMUG00000001587">
    <property type="expression patterns" value="Expressed in skeletal muscle tissue and 22 other cell types or tissues"/>
</dbReference>
<evidence type="ECO:0000256" key="1">
    <source>
        <dbReference type="ARBA" id="ARBA00023054"/>
    </source>
</evidence>
<dbReference type="SMR" id="A0A5F8A709"/>
<evidence type="ECO:0000313" key="4">
    <source>
        <dbReference type="Proteomes" id="UP000006718"/>
    </source>
</evidence>
<feature type="compositionally biased region" description="Low complexity" evidence="2">
    <location>
        <begin position="69"/>
        <end position="80"/>
    </location>
</feature>
<feature type="region of interest" description="Disordered" evidence="2">
    <location>
        <begin position="1"/>
        <end position="28"/>
    </location>
</feature>